<dbReference type="STRING" id="1121409.SAMN02745124_01121"/>
<evidence type="ECO:0000256" key="4">
    <source>
        <dbReference type="ARBA" id="ARBA00022691"/>
    </source>
</evidence>
<dbReference type="InterPro" id="IPR002748">
    <property type="entry name" value="CbiD"/>
</dbReference>
<dbReference type="HAMAP" id="MF_00787">
    <property type="entry name" value="CbiD"/>
    <property type="match status" value="1"/>
</dbReference>
<dbReference type="GO" id="GO:0043780">
    <property type="term" value="F:cobalt-precorrin-5B C1-methyltransferase activity"/>
    <property type="evidence" value="ECO:0007669"/>
    <property type="project" value="RHEA"/>
</dbReference>
<dbReference type="NCBIfam" id="TIGR00312">
    <property type="entry name" value="cbiD"/>
    <property type="match status" value="1"/>
</dbReference>
<protein>
    <recommendedName>
        <fullName evidence="5">Cobalt-precorrin-5B C(1)-methyltransferase</fullName>
        <ecNumber evidence="5">2.1.1.195</ecNumber>
    </recommendedName>
    <alternativeName>
        <fullName evidence="5">Cobalt-precorrin-6A synthase</fullName>
    </alternativeName>
</protein>
<evidence type="ECO:0000256" key="3">
    <source>
        <dbReference type="ARBA" id="ARBA00022679"/>
    </source>
</evidence>
<evidence type="ECO:0000256" key="1">
    <source>
        <dbReference type="ARBA" id="ARBA00022573"/>
    </source>
</evidence>
<dbReference type="AlphaFoldDB" id="A0A1M5UBC5"/>
<evidence type="ECO:0000313" key="7">
    <source>
        <dbReference type="Proteomes" id="UP000184139"/>
    </source>
</evidence>
<dbReference type="PANTHER" id="PTHR35863:SF1">
    <property type="entry name" value="COBALT-PRECORRIN-5B C(1)-METHYLTRANSFERASE"/>
    <property type="match status" value="1"/>
</dbReference>
<comment type="catalytic activity">
    <reaction evidence="5">
        <text>Co-precorrin-5B + S-adenosyl-L-methionine = Co-precorrin-6A + S-adenosyl-L-homocysteine</text>
        <dbReference type="Rhea" id="RHEA:26285"/>
        <dbReference type="ChEBI" id="CHEBI:57856"/>
        <dbReference type="ChEBI" id="CHEBI:59789"/>
        <dbReference type="ChEBI" id="CHEBI:60063"/>
        <dbReference type="ChEBI" id="CHEBI:60064"/>
        <dbReference type="EC" id="2.1.1.195"/>
    </reaction>
</comment>
<comment type="similarity">
    <text evidence="5">Belongs to the CbiD family.</text>
</comment>
<dbReference type="Proteomes" id="UP000184139">
    <property type="component" value="Unassembled WGS sequence"/>
</dbReference>
<gene>
    <name evidence="5" type="primary">cbiD</name>
    <name evidence="6" type="ORF">SAMN02745124_01121</name>
</gene>
<keyword evidence="3 5" id="KW-0808">Transferase</keyword>
<comment type="function">
    <text evidence="5">Catalyzes the methylation of C-1 in cobalt-precorrin-5B to form cobalt-precorrin-6A.</text>
</comment>
<dbReference type="GO" id="GO:0019251">
    <property type="term" value="P:anaerobic cobalamin biosynthetic process"/>
    <property type="evidence" value="ECO:0007669"/>
    <property type="project" value="UniProtKB-UniRule"/>
</dbReference>
<dbReference type="OrthoDB" id="6439987at2"/>
<dbReference type="PANTHER" id="PTHR35863">
    <property type="entry name" value="COBALT-PRECORRIN-5B C(1)-METHYLTRANSFERASE"/>
    <property type="match status" value="1"/>
</dbReference>
<keyword evidence="4 5" id="KW-0949">S-adenosyl-L-methionine</keyword>
<dbReference type="Pfam" id="PF01888">
    <property type="entry name" value="CbiD"/>
    <property type="match status" value="1"/>
</dbReference>
<dbReference type="Gene3D" id="3.30.2110.10">
    <property type="entry name" value="CbiD-like"/>
    <property type="match status" value="1"/>
</dbReference>
<keyword evidence="1 5" id="KW-0169">Cobalamin biosynthesis</keyword>
<sequence>MKKRLRSGFTTGACAAAAAKAAAETLLRGNPPIDVEIPFPDGSRFVFQVLWGRLSDGAGGAGVIKDAGDDPDVTNRAEIVAWVRRSPAGGSTGTEQIQIIGGRGVGRVTKPGLAVPVGHPAINPVPLQMIRAAVDEVLGALNCSEHERLEVCIEVPAGEELAAKTLNRRLGIVGGISILGTTGIVRPISAEAWTATIAASMDVAEAVGLSEIILSTGRTSERVVETLIGAPEEALVMMGDYLDFSLQEVRKRSFRRVHMAAMWAKLLKGAMGIAQTHVRHGMLDVAAICRFLREHHVAEATLQAVAEAHTAREMLDILRRRQDDAVIEMICLLARQHYEQRCGTPVNVYLVGSDSTVVARA</sequence>
<evidence type="ECO:0000256" key="5">
    <source>
        <dbReference type="HAMAP-Rule" id="MF_00787"/>
    </source>
</evidence>
<name>A0A1M5UBC5_9BACT</name>
<dbReference type="EC" id="2.1.1.195" evidence="5"/>
<dbReference type="GO" id="GO:0032259">
    <property type="term" value="P:methylation"/>
    <property type="evidence" value="ECO:0007669"/>
    <property type="project" value="UniProtKB-KW"/>
</dbReference>
<comment type="pathway">
    <text evidence="5">Cofactor biosynthesis; adenosylcobalamin biosynthesis; cob(II)yrinate a,c-diamide from sirohydrochlorin (anaerobic route): step 6/10.</text>
</comment>
<dbReference type="InterPro" id="IPR036074">
    <property type="entry name" value="CbiD_sf"/>
</dbReference>
<proteinExistence type="inferred from homology"/>
<dbReference type="PIRSF" id="PIRSF026782">
    <property type="entry name" value="CbiD"/>
    <property type="match status" value="1"/>
</dbReference>
<organism evidence="6 7">
    <name type="scientific">Desulfofustis glycolicus DSM 9705</name>
    <dbReference type="NCBI Taxonomy" id="1121409"/>
    <lineage>
        <taxon>Bacteria</taxon>
        <taxon>Pseudomonadati</taxon>
        <taxon>Thermodesulfobacteriota</taxon>
        <taxon>Desulfobulbia</taxon>
        <taxon>Desulfobulbales</taxon>
        <taxon>Desulfocapsaceae</taxon>
        <taxon>Desulfofustis</taxon>
    </lineage>
</organism>
<dbReference type="RefSeq" id="WP_073374034.1">
    <property type="nucleotide sequence ID" value="NZ_FQXS01000004.1"/>
</dbReference>
<evidence type="ECO:0000256" key="2">
    <source>
        <dbReference type="ARBA" id="ARBA00022603"/>
    </source>
</evidence>
<dbReference type="EMBL" id="FQXS01000004">
    <property type="protein sequence ID" value="SHH60345.1"/>
    <property type="molecule type" value="Genomic_DNA"/>
</dbReference>
<dbReference type="SUPFAM" id="SSF111342">
    <property type="entry name" value="CbiD-like"/>
    <property type="match status" value="1"/>
</dbReference>
<evidence type="ECO:0000313" key="6">
    <source>
        <dbReference type="EMBL" id="SHH60345.1"/>
    </source>
</evidence>
<reference evidence="6 7" key="1">
    <citation type="submission" date="2016-11" db="EMBL/GenBank/DDBJ databases">
        <authorList>
            <person name="Jaros S."/>
            <person name="Januszkiewicz K."/>
            <person name="Wedrychowicz H."/>
        </authorList>
    </citation>
    <scope>NUCLEOTIDE SEQUENCE [LARGE SCALE GENOMIC DNA]</scope>
    <source>
        <strain evidence="6 7">DSM 9705</strain>
    </source>
</reference>
<accession>A0A1M5UBC5</accession>
<keyword evidence="7" id="KW-1185">Reference proteome</keyword>
<keyword evidence="2 5" id="KW-0489">Methyltransferase</keyword>
<dbReference type="UniPathway" id="UPA00148">
    <property type="reaction ID" value="UER00227"/>
</dbReference>
<dbReference type="NCBIfam" id="NF000849">
    <property type="entry name" value="PRK00075.1-1"/>
    <property type="match status" value="1"/>
</dbReference>